<protein>
    <submittedName>
        <fullName evidence="4">Uncharacterized protein</fullName>
    </submittedName>
</protein>
<keyword evidence="5" id="KW-1185">Reference proteome</keyword>
<dbReference type="Gene3D" id="1.10.390.10">
    <property type="entry name" value="Neutral Protease Domain 2"/>
    <property type="match status" value="1"/>
</dbReference>
<dbReference type="GO" id="GO:0016020">
    <property type="term" value="C:membrane"/>
    <property type="evidence" value="ECO:0007669"/>
    <property type="project" value="TreeGrafter"/>
</dbReference>
<dbReference type="GO" id="GO:0008270">
    <property type="term" value="F:zinc ion binding"/>
    <property type="evidence" value="ECO:0007669"/>
    <property type="project" value="InterPro"/>
</dbReference>
<comment type="caution">
    <text evidence="4">The sequence shown here is derived from an EMBL/GenBank/DDBJ whole genome shotgun (WGS) entry which is preliminary data.</text>
</comment>
<feature type="domain" description="Peptidase M1 membrane alanine aminopeptidase" evidence="2">
    <location>
        <begin position="19"/>
        <end position="126"/>
    </location>
</feature>
<dbReference type="PANTHER" id="PTHR11533">
    <property type="entry name" value="PROTEASE M1 ZINC METALLOPROTEASE"/>
    <property type="match status" value="1"/>
</dbReference>
<dbReference type="EMBL" id="WIXE01005664">
    <property type="protein sequence ID" value="KAK5981990.1"/>
    <property type="molecule type" value="Genomic_DNA"/>
</dbReference>
<evidence type="ECO:0000313" key="4">
    <source>
        <dbReference type="EMBL" id="KAK5981990.1"/>
    </source>
</evidence>
<dbReference type="AlphaFoldDB" id="A0AAN8FQ68"/>
<evidence type="ECO:0000256" key="1">
    <source>
        <dbReference type="ARBA" id="ARBA00010136"/>
    </source>
</evidence>
<dbReference type="GO" id="GO:0006508">
    <property type="term" value="P:proteolysis"/>
    <property type="evidence" value="ECO:0007669"/>
    <property type="project" value="TreeGrafter"/>
</dbReference>
<sequence length="360" mass="41420">MSFGATVGNLTLLKKYRHHLVHVTESAFHADSLAASYPLSFKIDNPVEVYTGFDLLTYYKGASLLAMIAALMGEENFNKGVKRYLMKFSYGNARSQDLWDVLDTVTTQVKGPDGSNLSIKKFADQWTVQMGFPLVTVEAVNSSFFQITQSRYKKNPNSLEIEKYRNPEYGFKWDVPIWYQLDDEPVKLAWLRRDSPLHILANTERSTLVVNAERRGFYRQNYNEEGWRKITQQLISNHTIYSSHTITAIINDAFAAAAINRVDYITVLRLVERLKRKKRYMKKLLERDSHASYFWMSTGSYCPTDAEECITRSAKLFEEGVLSKCEPGTRASSCVELPVFERRPAYCYGIKEFGNQAYDK</sequence>
<dbReference type="GO" id="GO:0043171">
    <property type="term" value="P:peptide catabolic process"/>
    <property type="evidence" value="ECO:0007669"/>
    <property type="project" value="TreeGrafter"/>
</dbReference>
<reference evidence="4 5" key="1">
    <citation type="submission" date="2019-10" db="EMBL/GenBank/DDBJ databases">
        <title>Assembly and Annotation for the nematode Trichostrongylus colubriformis.</title>
        <authorList>
            <person name="Martin J."/>
        </authorList>
    </citation>
    <scope>NUCLEOTIDE SEQUENCE [LARGE SCALE GENOMIC DNA]</scope>
    <source>
        <strain evidence="4">G859</strain>
        <tissue evidence="4">Whole worm</tissue>
    </source>
</reference>
<accession>A0AAN8FQ68</accession>
<dbReference type="GO" id="GO:0042277">
    <property type="term" value="F:peptide binding"/>
    <property type="evidence" value="ECO:0007669"/>
    <property type="project" value="TreeGrafter"/>
</dbReference>
<dbReference type="Gene3D" id="1.10.3480.20">
    <property type="match status" value="1"/>
</dbReference>
<dbReference type="Gene3D" id="2.60.40.1910">
    <property type="match status" value="1"/>
</dbReference>
<dbReference type="Pfam" id="PF11838">
    <property type="entry name" value="ERAP1_C"/>
    <property type="match status" value="1"/>
</dbReference>
<feature type="non-terminal residue" evidence="4">
    <location>
        <position position="360"/>
    </location>
</feature>
<evidence type="ECO:0000259" key="2">
    <source>
        <dbReference type="Pfam" id="PF01433"/>
    </source>
</evidence>
<proteinExistence type="inferred from homology"/>
<gene>
    <name evidence="4" type="ORF">GCK32_002910</name>
</gene>
<dbReference type="InterPro" id="IPR027268">
    <property type="entry name" value="Peptidase_M4/M1_CTD_sf"/>
</dbReference>
<dbReference type="Proteomes" id="UP001331761">
    <property type="component" value="Unassembled WGS sequence"/>
</dbReference>
<dbReference type="InterPro" id="IPR024571">
    <property type="entry name" value="ERAP1-like_C_dom"/>
</dbReference>
<organism evidence="4 5">
    <name type="scientific">Trichostrongylus colubriformis</name>
    <name type="common">Black scour worm</name>
    <dbReference type="NCBI Taxonomy" id="6319"/>
    <lineage>
        <taxon>Eukaryota</taxon>
        <taxon>Metazoa</taxon>
        <taxon>Ecdysozoa</taxon>
        <taxon>Nematoda</taxon>
        <taxon>Chromadorea</taxon>
        <taxon>Rhabditida</taxon>
        <taxon>Rhabditina</taxon>
        <taxon>Rhabditomorpha</taxon>
        <taxon>Strongyloidea</taxon>
        <taxon>Trichostrongylidae</taxon>
        <taxon>Trichostrongylus</taxon>
    </lineage>
</organism>
<feature type="domain" description="ERAP1-like C-terminal" evidence="3">
    <location>
        <begin position="209"/>
        <end position="280"/>
    </location>
</feature>
<comment type="similarity">
    <text evidence="1">Belongs to the peptidase M1 family.</text>
</comment>
<dbReference type="GO" id="GO:0005615">
    <property type="term" value="C:extracellular space"/>
    <property type="evidence" value="ECO:0007669"/>
    <property type="project" value="TreeGrafter"/>
</dbReference>
<name>A0AAN8FQ68_TRICO</name>
<dbReference type="SUPFAM" id="SSF55486">
    <property type="entry name" value="Metalloproteases ('zincins'), catalytic domain"/>
    <property type="match status" value="1"/>
</dbReference>
<dbReference type="InterPro" id="IPR050344">
    <property type="entry name" value="Peptidase_M1_aminopeptidases"/>
</dbReference>
<dbReference type="InterPro" id="IPR014782">
    <property type="entry name" value="Peptidase_M1_dom"/>
</dbReference>
<dbReference type="GO" id="GO:0070006">
    <property type="term" value="F:metalloaminopeptidase activity"/>
    <property type="evidence" value="ECO:0007669"/>
    <property type="project" value="TreeGrafter"/>
</dbReference>
<evidence type="ECO:0000259" key="3">
    <source>
        <dbReference type="Pfam" id="PF11838"/>
    </source>
</evidence>
<dbReference type="Pfam" id="PF01433">
    <property type="entry name" value="Peptidase_M1"/>
    <property type="match status" value="1"/>
</dbReference>
<dbReference type="PANTHER" id="PTHR11533:SF301">
    <property type="entry name" value="AMINOPEPTIDASE"/>
    <property type="match status" value="1"/>
</dbReference>
<evidence type="ECO:0000313" key="5">
    <source>
        <dbReference type="Proteomes" id="UP001331761"/>
    </source>
</evidence>
<dbReference type="GO" id="GO:0005737">
    <property type="term" value="C:cytoplasm"/>
    <property type="evidence" value="ECO:0007669"/>
    <property type="project" value="TreeGrafter"/>
</dbReference>